<name>A0A0F9FQT9_9ZZZZ</name>
<reference evidence="1" key="1">
    <citation type="journal article" date="2015" name="Nature">
        <title>Complex archaea that bridge the gap between prokaryotes and eukaryotes.</title>
        <authorList>
            <person name="Spang A."/>
            <person name="Saw J.H."/>
            <person name="Jorgensen S.L."/>
            <person name="Zaremba-Niedzwiedzka K."/>
            <person name="Martijn J."/>
            <person name="Lind A.E."/>
            <person name="van Eijk R."/>
            <person name="Schleper C."/>
            <person name="Guy L."/>
            <person name="Ettema T.J."/>
        </authorList>
    </citation>
    <scope>NUCLEOTIDE SEQUENCE</scope>
</reference>
<accession>A0A0F9FQT9</accession>
<protein>
    <submittedName>
        <fullName evidence="1">Uncharacterized protein</fullName>
    </submittedName>
</protein>
<organism evidence="1">
    <name type="scientific">marine sediment metagenome</name>
    <dbReference type="NCBI Taxonomy" id="412755"/>
    <lineage>
        <taxon>unclassified sequences</taxon>
        <taxon>metagenomes</taxon>
        <taxon>ecological metagenomes</taxon>
    </lineage>
</organism>
<gene>
    <name evidence="1" type="ORF">LCGC14_1920440</name>
</gene>
<proteinExistence type="predicted"/>
<sequence>MEQIFTIGMFDQLLSIVTRKAGVYDGDLIGKIERDKLVALGLVERTNDGYNILTQKAQGVVDLYIKLGGIVQRED</sequence>
<dbReference type="AlphaFoldDB" id="A0A0F9FQT9"/>
<dbReference type="EMBL" id="LAZR01020443">
    <property type="protein sequence ID" value="KKL88864.1"/>
    <property type="molecule type" value="Genomic_DNA"/>
</dbReference>
<evidence type="ECO:0000313" key="1">
    <source>
        <dbReference type="EMBL" id="KKL88864.1"/>
    </source>
</evidence>
<comment type="caution">
    <text evidence="1">The sequence shown here is derived from an EMBL/GenBank/DDBJ whole genome shotgun (WGS) entry which is preliminary data.</text>
</comment>